<dbReference type="SUPFAM" id="SSF54160">
    <property type="entry name" value="Chromo domain-like"/>
    <property type="match status" value="1"/>
</dbReference>
<dbReference type="GO" id="GO:0005634">
    <property type="term" value="C:nucleus"/>
    <property type="evidence" value="ECO:0007669"/>
    <property type="project" value="UniProtKB-SubCell"/>
</dbReference>
<dbReference type="EMBL" id="JI174104">
    <property type="protein sequence ID" value="ADY46573.1"/>
    <property type="molecule type" value="mRNA"/>
</dbReference>
<feature type="compositionally biased region" description="Acidic residues" evidence="3">
    <location>
        <begin position="181"/>
        <end position="192"/>
    </location>
</feature>
<dbReference type="PROSITE" id="PS50013">
    <property type="entry name" value="CHROMO_2"/>
    <property type="match status" value="1"/>
</dbReference>
<feature type="region of interest" description="Disordered" evidence="3">
    <location>
        <begin position="1"/>
        <end position="39"/>
    </location>
</feature>
<keyword evidence="2" id="KW-0539">Nucleus</keyword>
<feature type="compositionally biased region" description="Polar residues" evidence="3">
    <location>
        <begin position="150"/>
        <end position="169"/>
    </location>
</feature>
<evidence type="ECO:0000313" key="5">
    <source>
        <dbReference type="EMBL" id="ADY46573.1"/>
    </source>
</evidence>
<comment type="subcellular location">
    <subcellularLocation>
        <location evidence="1">Nucleus</location>
    </subcellularLocation>
</comment>
<feature type="domain" description="Chromo" evidence="4">
    <location>
        <begin position="39"/>
        <end position="90"/>
    </location>
</feature>
<dbReference type="InterPro" id="IPR016197">
    <property type="entry name" value="Chromo-like_dom_sf"/>
</dbReference>
<dbReference type="CDD" id="cd00024">
    <property type="entry name" value="CD_CSD"/>
    <property type="match status" value="1"/>
</dbReference>
<dbReference type="InterPro" id="IPR017984">
    <property type="entry name" value="Chromo_dom_subgr"/>
</dbReference>
<evidence type="ECO:0000259" key="4">
    <source>
        <dbReference type="PROSITE" id="PS50013"/>
    </source>
</evidence>
<dbReference type="InterPro" id="IPR023779">
    <property type="entry name" value="Chromodomain_CS"/>
</dbReference>
<feature type="compositionally biased region" description="Low complexity" evidence="3">
    <location>
        <begin position="170"/>
        <end position="180"/>
    </location>
</feature>
<organism evidence="5">
    <name type="scientific">Ascaris suum</name>
    <name type="common">Pig roundworm</name>
    <name type="synonym">Ascaris lumbricoides</name>
    <dbReference type="NCBI Taxonomy" id="6253"/>
    <lineage>
        <taxon>Eukaryota</taxon>
        <taxon>Metazoa</taxon>
        <taxon>Ecdysozoa</taxon>
        <taxon>Nematoda</taxon>
        <taxon>Chromadorea</taxon>
        <taxon>Rhabditida</taxon>
        <taxon>Spirurina</taxon>
        <taxon>Ascaridomorpha</taxon>
        <taxon>Ascaridoidea</taxon>
        <taxon>Ascarididae</taxon>
        <taxon>Ascaris</taxon>
    </lineage>
</organism>
<dbReference type="SMART" id="SM00298">
    <property type="entry name" value="CHROMO"/>
    <property type="match status" value="1"/>
</dbReference>
<evidence type="ECO:0000256" key="3">
    <source>
        <dbReference type="SAM" id="MobiDB-lite"/>
    </source>
</evidence>
<sequence length="198" mass="21140">MSAQLDSAISGSSANDLSKGDKMDEGGTSDHNGESEEEFVVERVLGERFNPKKKCKEYLLKWQGYGDEDNTWEPEDNLDCAALIEEFHQRLQKGLNSSVSAGGVAVVNTTASAEGDASTACASATVGRPKVTVETPKKSPCVARILERGSTPQNQPNRLSVSPAPSSNFSEYSDIESTSSESEDDEGGEDEAPLSSAW</sequence>
<feature type="compositionally biased region" description="Polar residues" evidence="3">
    <location>
        <begin position="1"/>
        <end position="16"/>
    </location>
</feature>
<dbReference type="PANTHER" id="PTHR22812">
    <property type="entry name" value="CHROMOBOX PROTEIN"/>
    <property type="match status" value="1"/>
</dbReference>
<evidence type="ECO:0000256" key="2">
    <source>
        <dbReference type="ARBA" id="ARBA00023242"/>
    </source>
</evidence>
<protein>
    <submittedName>
        <fullName evidence="5">Chromobox protein 3</fullName>
    </submittedName>
</protein>
<name>F1L8W9_ASCSU</name>
<proteinExistence type="evidence at transcript level"/>
<feature type="region of interest" description="Disordered" evidence="3">
    <location>
        <begin position="147"/>
        <end position="198"/>
    </location>
</feature>
<dbReference type="Gene3D" id="2.40.50.40">
    <property type="match status" value="1"/>
</dbReference>
<dbReference type="PRINTS" id="PR00504">
    <property type="entry name" value="CHROMODOMAIN"/>
</dbReference>
<dbReference type="AlphaFoldDB" id="F1L8W9"/>
<dbReference type="InterPro" id="IPR000953">
    <property type="entry name" value="Chromo/chromo_shadow_dom"/>
</dbReference>
<dbReference type="PROSITE" id="PS00598">
    <property type="entry name" value="CHROMO_1"/>
    <property type="match status" value="1"/>
</dbReference>
<dbReference type="Pfam" id="PF00385">
    <property type="entry name" value="Chromo"/>
    <property type="match status" value="1"/>
</dbReference>
<dbReference type="InterPro" id="IPR051219">
    <property type="entry name" value="Heterochromatin_chromo-domain"/>
</dbReference>
<reference evidence="5" key="1">
    <citation type="journal article" date="2011" name="Genome Res.">
        <title>Deep small RNA sequencing from the nematode Ascaris reveals conservation, functional diversification, and novel developmental profiles.</title>
        <authorList>
            <person name="Wang J."/>
            <person name="Czech B."/>
            <person name="Crunk A."/>
            <person name="Wallace A."/>
            <person name="Mitreva M."/>
            <person name="Hannon G.J."/>
            <person name="Davis R.E."/>
        </authorList>
    </citation>
    <scope>NUCLEOTIDE SEQUENCE</scope>
</reference>
<dbReference type="InterPro" id="IPR023780">
    <property type="entry name" value="Chromo_domain"/>
</dbReference>
<evidence type="ECO:0000256" key="1">
    <source>
        <dbReference type="ARBA" id="ARBA00004123"/>
    </source>
</evidence>
<accession>F1L8W9</accession>